<evidence type="ECO:0000313" key="2">
    <source>
        <dbReference type="Proteomes" id="UP000800092"/>
    </source>
</evidence>
<gene>
    <name evidence="1" type="ORF">EV356DRAFT_537214</name>
</gene>
<evidence type="ECO:0000313" key="1">
    <source>
        <dbReference type="EMBL" id="KAF2229431.1"/>
    </source>
</evidence>
<keyword evidence="2" id="KW-1185">Reference proteome</keyword>
<sequence length="175" mass="19298">MSLYIVTDNSFDFVKAAELYYNYLRAAGYFPDGSRFDRCVAKSDCCSCSICRSCINAGLDSLESGTLLIKESDSLCSAGKKDLRSILTGRKKLNFVLASKSTSSPQSLGDLLPFGLQQLSVRSRTENSEELFQLVKAAFLKIISDKFKGGMKFKGGPNGTYVRVAVRKIIDDRDK</sequence>
<proteinExistence type="predicted"/>
<dbReference type="EMBL" id="ML991863">
    <property type="protein sequence ID" value="KAF2229431.1"/>
    <property type="molecule type" value="Genomic_DNA"/>
</dbReference>
<accession>A0A6A6GUY0</accession>
<dbReference type="AlphaFoldDB" id="A0A6A6GUY0"/>
<name>A0A6A6GUY0_VIRVR</name>
<reference evidence="1" key="1">
    <citation type="journal article" date="2020" name="Stud. Mycol.">
        <title>101 Dothideomycetes genomes: a test case for predicting lifestyles and emergence of pathogens.</title>
        <authorList>
            <person name="Haridas S."/>
            <person name="Albert R."/>
            <person name="Binder M."/>
            <person name="Bloem J."/>
            <person name="Labutti K."/>
            <person name="Salamov A."/>
            <person name="Andreopoulos B."/>
            <person name="Baker S."/>
            <person name="Barry K."/>
            <person name="Bills G."/>
            <person name="Bluhm B."/>
            <person name="Cannon C."/>
            <person name="Castanera R."/>
            <person name="Culley D."/>
            <person name="Daum C."/>
            <person name="Ezra D."/>
            <person name="Gonzalez J."/>
            <person name="Henrissat B."/>
            <person name="Kuo A."/>
            <person name="Liang C."/>
            <person name="Lipzen A."/>
            <person name="Lutzoni F."/>
            <person name="Magnuson J."/>
            <person name="Mondo S."/>
            <person name="Nolan M."/>
            <person name="Ohm R."/>
            <person name="Pangilinan J."/>
            <person name="Park H.-J."/>
            <person name="Ramirez L."/>
            <person name="Alfaro M."/>
            <person name="Sun H."/>
            <person name="Tritt A."/>
            <person name="Yoshinaga Y."/>
            <person name="Zwiers L.-H."/>
            <person name="Turgeon B."/>
            <person name="Goodwin S."/>
            <person name="Spatafora J."/>
            <person name="Crous P."/>
            <person name="Grigoriev I."/>
        </authorList>
    </citation>
    <scope>NUCLEOTIDE SEQUENCE</scope>
    <source>
        <strain evidence="1">Tuck. ex Michener</strain>
    </source>
</reference>
<dbReference type="Proteomes" id="UP000800092">
    <property type="component" value="Unassembled WGS sequence"/>
</dbReference>
<protein>
    <submittedName>
        <fullName evidence="1">Uncharacterized protein</fullName>
    </submittedName>
</protein>
<organism evidence="1 2">
    <name type="scientific">Viridothelium virens</name>
    <name type="common">Speckled blister lichen</name>
    <name type="synonym">Trypethelium virens</name>
    <dbReference type="NCBI Taxonomy" id="1048519"/>
    <lineage>
        <taxon>Eukaryota</taxon>
        <taxon>Fungi</taxon>
        <taxon>Dikarya</taxon>
        <taxon>Ascomycota</taxon>
        <taxon>Pezizomycotina</taxon>
        <taxon>Dothideomycetes</taxon>
        <taxon>Dothideomycetes incertae sedis</taxon>
        <taxon>Trypetheliales</taxon>
        <taxon>Trypetheliaceae</taxon>
        <taxon>Viridothelium</taxon>
    </lineage>
</organism>